<proteinExistence type="predicted"/>
<dbReference type="AlphaFoldDB" id="A0A4Q9DP56"/>
<evidence type="ECO:0000313" key="2">
    <source>
        <dbReference type="Proteomes" id="UP000293142"/>
    </source>
</evidence>
<dbReference type="RefSeq" id="WP_131014616.1">
    <property type="nucleotide sequence ID" value="NZ_SIRE01000011.1"/>
</dbReference>
<gene>
    <name evidence="1" type="ORF">EYB31_17285</name>
</gene>
<dbReference type="EMBL" id="SIRE01000011">
    <property type="protein sequence ID" value="TBL77886.1"/>
    <property type="molecule type" value="Genomic_DNA"/>
</dbReference>
<accession>A0A4Q9DP56</accession>
<comment type="caution">
    <text evidence="1">The sequence shown here is derived from an EMBL/GenBank/DDBJ whole genome shotgun (WGS) entry which is preliminary data.</text>
</comment>
<name>A0A4Q9DP56_9BACL</name>
<sequence length="76" mass="8883">MDWNQRLSILRDYESACYSVCFFLLQCETMASEAAQNALIRLAQNDAFFQADSLSRQQVLRSESMKCSIYTKRQRC</sequence>
<dbReference type="OrthoDB" id="2666124at2"/>
<keyword evidence="2" id="KW-1185">Reference proteome</keyword>
<reference evidence="1 2" key="1">
    <citation type="submission" date="2019-02" db="EMBL/GenBank/DDBJ databases">
        <title>Paenibacillus sp. nov., isolated from surface-sterilized tissue of Thalictrum simplex L.</title>
        <authorList>
            <person name="Tuo L."/>
        </authorList>
    </citation>
    <scope>NUCLEOTIDE SEQUENCE [LARGE SCALE GENOMIC DNA]</scope>
    <source>
        <strain evidence="1 2">N2SHLJ1</strain>
    </source>
</reference>
<evidence type="ECO:0000313" key="1">
    <source>
        <dbReference type="EMBL" id="TBL77886.1"/>
    </source>
</evidence>
<dbReference type="Proteomes" id="UP000293142">
    <property type="component" value="Unassembled WGS sequence"/>
</dbReference>
<organism evidence="1 2">
    <name type="scientific">Paenibacillus thalictri</name>
    <dbReference type="NCBI Taxonomy" id="2527873"/>
    <lineage>
        <taxon>Bacteria</taxon>
        <taxon>Bacillati</taxon>
        <taxon>Bacillota</taxon>
        <taxon>Bacilli</taxon>
        <taxon>Bacillales</taxon>
        <taxon>Paenibacillaceae</taxon>
        <taxon>Paenibacillus</taxon>
    </lineage>
</organism>
<protein>
    <submittedName>
        <fullName evidence="1">Uncharacterized protein</fullName>
    </submittedName>
</protein>